<dbReference type="EMBL" id="LFYR01001200">
    <property type="protein sequence ID" value="KMZ63857.1"/>
    <property type="molecule type" value="Genomic_DNA"/>
</dbReference>
<feature type="compositionally biased region" description="Low complexity" evidence="1">
    <location>
        <begin position="55"/>
        <end position="65"/>
    </location>
</feature>
<feature type="region of interest" description="Disordered" evidence="1">
    <location>
        <begin position="44"/>
        <end position="78"/>
    </location>
</feature>
<sequence length="92" mass="10649">MSCNRLIPSRVGISFPCLVERPLRTFIIQMSPFHHEAHRDYDVNKRRRRIRMGGRKSSSNSNNNSVADPEQSSTSKRGLLIMEGDIHYTMYP</sequence>
<name>A0A0K9P6I5_ZOSMR</name>
<comment type="caution">
    <text evidence="2">The sequence shown here is derived from an EMBL/GenBank/DDBJ whole genome shotgun (WGS) entry which is preliminary data.</text>
</comment>
<protein>
    <submittedName>
        <fullName evidence="2">Uncharacterized protein</fullName>
    </submittedName>
</protein>
<dbReference type="Proteomes" id="UP000036987">
    <property type="component" value="Unassembled WGS sequence"/>
</dbReference>
<evidence type="ECO:0000313" key="2">
    <source>
        <dbReference type="EMBL" id="KMZ63857.1"/>
    </source>
</evidence>
<accession>A0A0K9P6I5</accession>
<reference evidence="3" key="1">
    <citation type="journal article" date="2016" name="Nature">
        <title>The genome of the seagrass Zostera marina reveals angiosperm adaptation to the sea.</title>
        <authorList>
            <person name="Olsen J.L."/>
            <person name="Rouze P."/>
            <person name="Verhelst B."/>
            <person name="Lin Y.-C."/>
            <person name="Bayer T."/>
            <person name="Collen J."/>
            <person name="Dattolo E."/>
            <person name="De Paoli E."/>
            <person name="Dittami S."/>
            <person name="Maumus F."/>
            <person name="Michel G."/>
            <person name="Kersting A."/>
            <person name="Lauritano C."/>
            <person name="Lohaus R."/>
            <person name="Toepel M."/>
            <person name="Tonon T."/>
            <person name="Vanneste K."/>
            <person name="Amirebrahimi M."/>
            <person name="Brakel J."/>
            <person name="Bostroem C."/>
            <person name="Chovatia M."/>
            <person name="Grimwood J."/>
            <person name="Jenkins J.W."/>
            <person name="Jueterbock A."/>
            <person name="Mraz A."/>
            <person name="Stam W.T."/>
            <person name="Tice H."/>
            <person name="Bornberg-Bauer E."/>
            <person name="Green P.J."/>
            <person name="Pearson G.A."/>
            <person name="Procaccini G."/>
            <person name="Duarte C.M."/>
            <person name="Schmutz J."/>
            <person name="Reusch T.B.H."/>
            <person name="Van de Peer Y."/>
        </authorList>
    </citation>
    <scope>NUCLEOTIDE SEQUENCE [LARGE SCALE GENOMIC DNA]</scope>
    <source>
        <strain evidence="3">cv. Finnish</strain>
    </source>
</reference>
<organism evidence="2 3">
    <name type="scientific">Zostera marina</name>
    <name type="common">Eelgrass</name>
    <dbReference type="NCBI Taxonomy" id="29655"/>
    <lineage>
        <taxon>Eukaryota</taxon>
        <taxon>Viridiplantae</taxon>
        <taxon>Streptophyta</taxon>
        <taxon>Embryophyta</taxon>
        <taxon>Tracheophyta</taxon>
        <taxon>Spermatophyta</taxon>
        <taxon>Magnoliopsida</taxon>
        <taxon>Liliopsida</taxon>
        <taxon>Zosteraceae</taxon>
        <taxon>Zostera</taxon>
    </lineage>
</organism>
<proteinExistence type="predicted"/>
<evidence type="ECO:0000256" key="1">
    <source>
        <dbReference type="SAM" id="MobiDB-lite"/>
    </source>
</evidence>
<evidence type="ECO:0000313" key="3">
    <source>
        <dbReference type="Proteomes" id="UP000036987"/>
    </source>
</evidence>
<keyword evidence="3" id="KW-1185">Reference proteome</keyword>
<feature type="compositionally biased region" description="Basic residues" evidence="1">
    <location>
        <begin position="45"/>
        <end position="54"/>
    </location>
</feature>
<dbReference type="AlphaFoldDB" id="A0A0K9P6I5"/>
<gene>
    <name evidence="2" type="ORF">ZOSMA_393G00090</name>
</gene>